<feature type="compositionally biased region" description="Polar residues" evidence="1">
    <location>
        <begin position="180"/>
        <end position="193"/>
    </location>
</feature>
<dbReference type="EMBL" id="BMAV01011322">
    <property type="protein sequence ID" value="GFY57091.1"/>
    <property type="molecule type" value="Genomic_DNA"/>
</dbReference>
<sequence length="299" mass="33602">MATNSEMINVMELSLPSSTNSSRPETPTITNCERQRAINKDIEKFGIVIESIKSSLRGLQIAGIDDVNDPTFLDQTRRLDDYQRLQQLAVSEFTSQPYCNTPGCITHSTPTNSPTKINVKRQDLTKNTTTKRKDKEEDFTSPSNRQTRKTRRTISQEENNFKIDLQNKFDNLKLDTIAGSASTDTHNSQTTNPKIKAKTNNNNTRFNPTNNNARKNSPNNTQTLTIGNKPYLPPPERPLPLAYSGTANREVAHLVPSTNRIARYQLTALKNLQRLFSSDECVIPCLLPTTPSILLSPIR</sequence>
<feature type="region of interest" description="Disordered" evidence="1">
    <location>
        <begin position="180"/>
        <end position="233"/>
    </location>
</feature>
<name>A0A8X7C4P1_9ARAC</name>
<evidence type="ECO:0000256" key="1">
    <source>
        <dbReference type="SAM" id="MobiDB-lite"/>
    </source>
</evidence>
<dbReference type="Proteomes" id="UP000886998">
    <property type="component" value="Unassembled WGS sequence"/>
</dbReference>
<accession>A0A8X7C4P1</accession>
<proteinExistence type="predicted"/>
<feature type="compositionally biased region" description="Polar residues" evidence="1">
    <location>
        <begin position="213"/>
        <end position="226"/>
    </location>
</feature>
<gene>
    <name evidence="2" type="ORF">TNIN_70781</name>
</gene>
<evidence type="ECO:0000313" key="3">
    <source>
        <dbReference type="Proteomes" id="UP000886998"/>
    </source>
</evidence>
<keyword evidence="3" id="KW-1185">Reference proteome</keyword>
<evidence type="ECO:0000313" key="2">
    <source>
        <dbReference type="EMBL" id="GFY57091.1"/>
    </source>
</evidence>
<dbReference type="AlphaFoldDB" id="A0A8X7C4P1"/>
<protein>
    <submittedName>
        <fullName evidence="2">Uncharacterized protein</fullName>
    </submittedName>
</protein>
<reference evidence="2" key="1">
    <citation type="submission" date="2020-08" db="EMBL/GenBank/DDBJ databases">
        <title>Multicomponent nature underlies the extraordinary mechanical properties of spider dragline silk.</title>
        <authorList>
            <person name="Kono N."/>
            <person name="Nakamura H."/>
            <person name="Mori M."/>
            <person name="Yoshida Y."/>
            <person name="Ohtoshi R."/>
            <person name="Malay A.D."/>
            <person name="Moran D.A.P."/>
            <person name="Tomita M."/>
            <person name="Numata K."/>
            <person name="Arakawa K."/>
        </authorList>
    </citation>
    <scope>NUCLEOTIDE SEQUENCE</scope>
</reference>
<organism evidence="2 3">
    <name type="scientific">Trichonephila inaurata madagascariensis</name>
    <dbReference type="NCBI Taxonomy" id="2747483"/>
    <lineage>
        <taxon>Eukaryota</taxon>
        <taxon>Metazoa</taxon>
        <taxon>Ecdysozoa</taxon>
        <taxon>Arthropoda</taxon>
        <taxon>Chelicerata</taxon>
        <taxon>Arachnida</taxon>
        <taxon>Araneae</taxon>
        <taxon>Araneomorphae</taxon>
        <taxon>Entelegynae</taxon>
        <taxon>Araneoidea</taxon>
        <taxon>Nephilidae</taxon>
        <taxon>Trichonephila</taxon>
        <taxon>Trichonephila inaurata</taxon>
    </lineage>
</organism>
<comment type="caution">
    <text evidence="2">The sequence shown here is derived from an EMBL/GenBank/DDBJ whole genome shotgun (WGS) entry which is preliminary data.</text>
</comment>
<feature type="region of interest" description="Disordered" evidence="1">
    <location>
        <begin position="125"/>
        <end position="155"/>
    </location>
</feature>
<feature type="compositionally biased region" description="Low complexity" evidence="1">
    <location>
        <begin position="199"/>
        <end position="212"/>
    </location>
</feature>